<organism evidence="1 2">
    <name type="scientific">Quadrisphaera granulorum</name>
    <dbReference type="NCBI Taxonomy" id="317664"/>
    <lineage>
        <taxon>Bacteria</taxon>
        <taxon>Bacillati</taxon>
        <taxon>Actinomycetota</taxon>
        <taxon>Actinomycetes</taxon>
        <taxon>Kineosporiales</taxon>
        <taxon>Kineosporiaceae</taxon>
        <taxon>Quadrisphaera</taxon>
    </lineage>
</organism>
<proteinExistence type="predicted"/>
<protein>
    <submittedName>
        <fullName evidence="1">Uncharacterized protein</fullName>
    </submittedName>
</protein>
<name>A0A315ZQ20_9ACTN</name>
<keyword evidence="2" id="KW-1185">Reference proteome</keyword>
<gene>
    <name evidence="1" type="ORF">BXY45_13841</name>
</gene>
<comment type="caution">
    <text evidence="1">The sequence shown here is derived from an EMBL/GenBank/DDBJ whole genome shotgun (WGS) entry which is preliminary data.</text>
</comment>
<dbReference type="Proteomes" id="UP000245469">
    <property type="component" value="Unassembled WGS sequence"/>
</dbReference>
<evidence type="ECO:0000313" key="2">
    <source>
        <dbReference type="Proteomes" id="UP000245469"/>
    </source>
</evidence>
<sequence>MSSPLAREQVQRVEVMVGLIAQVIADDVVDGRPVSSHRCETYKGVRQVLRDMLGQQ</sequence>
<dbReference type="EMBL" id="QGDQ01000038">
    <property type="protein sequence ID" value="PWJ47392.1"/>
    <property type="molecule type" value="Genomic_DNA"/>
</dbReference>
<reference evidence="1 2" key="1">
    <citation type="submission" date="2018-03" db="EMBL/GenBank/DDBJ databases">
        <title>Genomic Encyclopedia of Archaeal and Bacterial Type Strains, Phase II (KMG-II): from individual species to whole genera.</title>
        <authorList>
            <person name="Goeker M."/>
        </authorList>
    </citation>
    <scope>NUCLEOTIDE SEQUENCE [LARGE SCALE GENOMIC DNA]</scope>
    <source>
        <strain evidence="1 2">DSM 44889</strain>
    </source>
</reference>
<dbReference type="RefSeq" id="WP_170131656.1">
    <property type="nucleotide sequence ID" value="NZ_QGDQ01000038.1"/>
</dbReference>
<accession>A0A315ZQ20</accession>
<evidence type="ECO:0000313" key="1">
    <source>
        <dbReference type="EMBL" id="PWJ47392.1"/>
    </source>
</evidence>
<dbReference type="AlphaFoldDB" id="A0A315ZQ20"/>